<evidence type="ECO:0000313" key="1">
    <source>
        <dbReference type="EMBL" id="QHT85885.1"/>
    </source>
</evidence>
<name>A0A6C0I0F8_9ZZZZ</name>
<organism evidence="1">
    <name type="scientific">viral metagenome</name>
    <dbReference type="NCBI Taxonomy" id="1070528"/>
    <lineage>
        <taxon>unclassified sequences</taxon>
        <taxon>metagenomes</taxon>
        <taxon>organismal metagenomes</taxon>
    </lineage>
</organism>
<accession>A0A6C0I0F8</accession>
<dbReference type="AlphaFoldDB" id="A0A6C0I0F8"/>
<proteinExistence type="predicted"/>
<sequence>MIMLKSLFPTKYPYQNNIKTSFDVKINKFPQLNLDFSQDFLRFFRFHDDDKEDAKMYPEYSYLNLEGKTNTVTEVIWINDIYNHPKYKQLFKKYNDLIFYKKTYSKILKDIIDSKKDIFKEIEIDSKIDSEIDSEKAVEKAIKILEDIKKEIDAKIKLEAKDRYSNSIRQYNDDKDLISKIIENIGYTKENINKIEFDPSKIEKNTSISLNEFDNKIKSFINQINKYENKIDETLYFKNDQILLDLFEKIKYIKKTIDNIKDNVYLYYEYFNKKDIKKKIIYDNKITDTKKIEKFKDFFDEINKFLYNVYPSNNGYLQKKINEYINNENDSLLDIIKINDISKHIKEIYTGVNINISENSNEIFLHIDVIEGEINDDNKQNIKCIYPGEKLTDKLDTLLSTNEKKYELNPRRMLFVLDEMKSYSKKGFGNNVKAINPVENNGEPQITGGKSKIEGKSRKYICKKNTTRRLKSYYIMN</sequence>
<dbReference type="EMBL" id="MN740049">
    <property type="protein sequence ID" value="QHT85885.1"/>
    <property type="molecule type" value="Genomic_DNA"/>
</dbReference>
<protein>
    <submittedName>
        <fullName evidence="1">Uncharacterized protein</fullName>
    </submittedName>
</protein>
<reference evidence="1" key="1">
    <citation type="journal article" date="2020" name="Nature">
        <title>Giant virus diversity and host interactions through global metagenomics.</title>
        <authorList>
            <person name="Schulz F."/>
            <person name="Roux S."/>
            <person name="Paez-Espino D."/>
            <person name="Jungbluth S."/>
            <person name="Walsh D.A."/>
            <person name="Denef V.J."/>
            <person name="McMahon K.D."/>
            <person name="Konstantinidis K.T."/>
            <person name="Eloe-Fadrosh E.A."/>
            <person name="Kyrpides N.C."/>
            <person name="Woyke T."/>
        </authorList>
    </citation>
    <scope>NUCLEOTIDE SEQUENCE</scope>
    <source>
        <strain evidence="1">GVMAG-M-3300023184-182</strain>
    </source>
</reference>